<accession>A0A8H3GAI7</accession>
<feature type="binding site" evidence="4">
    <location>
        <position position="822"/>
    </location>
    <ligand>
        <name>Zn(2+)</name>
        <dbReference type="ChEBI" id="CHEBI:29105"/>
    </ligand>
</feature>
<keyword evidence="4" id="KW-0862">Zinc</keyword>
<dbReference type="Proteomes" id="UP000664534">
    <property type="component" value="Unassembled WGS sequence"/>
</dbReference>
<dbReference type="GO" id="GO:0036055">
    <property type="term" value="F:protein-succinyllysine desuccinylase activity"/>
    <property type="evidence" value="ECO:0007669"/>
    <property type="project" value="InterPro"/>
</dbReference>
<sequence length="977" mass="107448">MTVIDGRNGLPAATYGFIGLGNMGYRMAKNLRIKIPADSVLVVCEVVQSVLEKFVGETKGLVRVAKTPKEVSEQSVSCQYVLIQSLWLRDTKDIIITMLPAGKHVKQVYTDLSNGLLSIPRSRKPKLFIECSTIDVPASLEVAEAVTQSDLGSFADVPVSGGPTGAEAATLTFMAGGSTDVIEKVQPIVMTMGKTFFHCGGAGAGLATKQINNYISGICMLGTAEAMNLGIRYGLDPKVLAGVINSSTGRSYNSIEQNPVKGISPNSSAERDFENGFSIELCKGVLHMAIDLGERVGARLPLSQGLIDTYEAASMDERCKGKDCRSVYSHLFITPTSPSARRTVPSLSFLIQHPSPRTVTEKDPRPTRLLFDLGLRKPLSTYQPPIRKHIETRHPISSDHDVVQSLANGGLKPDDVDWVILSHVHWDHIGTPSQFTKSNFVVGAGSLELLRGCADQSLGGHSHFESDLLPDGRVVELPRPATLDSAIPTNGAQDGIERKGTEPISNLQSVPWQPVAHFPRALDFFRDGSLYLIDAPGHLQGHTNILARMGPQKWVYLAGDACHDRRILTGEAGIASWKNDEGKVCCIHSDIEETEKTLERIRVLENAPEEVEVILAHDVDWMDDKRNQVYKIRVIDFVKVTVMKANSSQAASRPKLPSRFAEELRKKYAKQQQRKIPTGSLPTATLDIPLDFYVSFVEHLKSSTRILALFGAGLSAASGVPTFRGAGGFWREHDATELATPEAFNRDPSFAWQFYNHRRHLALKAKPNRAHVAFAKLADKKPEFLAITQNIDMLSQRAKHPAENIQPIHGSLFDIKCTNPLCTHVEIENFIDPLVPDFEFTGENDISDVKFPLKNMPLESLPRCPQCQSLLRPAVVWFGEPVPMAAIDRIHKWLDGGKVDLMLVVGTSAKVWPAANYIHAARVTGARIAVFNNDEPDLDEPITRLREQDWFFQGDAGVIIPDVLKEIIGVVPELEKA</sequence>
<dbReference type="CDD" id="cd01412">
    <property type="entry name" value="SIRT5_Af1_CobB"/>
    <property type="match status" value="1"/>
</dbReference>
<dbReference type="InterPro" id="IPR029154">
    <property type="entry name" value="HIBADH-like_NADP-bd"/>
</dbReference>
<dbReference type="SUPFAM" id="SSF48179">
    <property type="entry name" value="6-phosphogluconate dehydrogenase C-terminal domain-like"/>
    <property type="match status" value="1"/>
</dbReference>
<dbReference type="GO" id="GO:0046872">
    <property type="term" value="F:metal ion binding"/>
    <property type="evidence" value="ECO:0007669"/>
    <property type="project" value="UniProtKB-KW"/>
</dbReference>
<evidence type="ECO:0000256" key="1">
    <source>
        <dbReference type="ARBA" id="ARBA00006924"/>
    </source>
</evidence>
<dbReference type="EMBL" id="CAJPDT010000088">
    <property type="protein sequence ID" value="CAF9936036.1"/>
    <property type="molecule type" value="Genomic_DNA"/>
</dbReference>
<dbReference type="Pfam" id="PF00753">
    <property type="entry name" value="Lactamase_B"/>
    <property type="match status" value="1"/>
</dbReference>
<keyword evidence="2" id="KW-0808">Transferase</keyword>
<proteinExistence type="inferred from homology"/>
<keyword evidence="7" id="KW-1185">Reference proteome</keyword>
<dbReference type="Gene3D" id="3.40.50.1220">
    <property type="entry name" value="TPP-binding domain"/>
    <property type="match status" value="1"/>
</dbReference>
<dbReference type="Pfam" id="PF02146">
    <property type="entry name" value="SIR2"/>
    <property type="match status" value="1"/>
</dbReference>
<dbReference type="InterPro" id="IPR006115">
    <property type="entry name" value="6PGDH_NADP-bd"/>
</dbReference>
<feature type="binding site" evidence="4">
    <location>
        <position position="817"/>
    </location>
    <ligand>
        <name>Zn(2+)</name>
        <dbReference type="ChEBI" id="CHEBI:29105"/>
    </ligand>
</feature>
<dbReference type="InterPro" id="IPR001279">
    <property type="entry name" value="Metallo-B-lactamas"/>
</dbReference>
<dbReference type="InterPro" id="IPR003000">
    <property type="entry name" value="Sirtuin"/>
</dbReference>
<dbReference type="SUPFAM" id="SSF56281">
    <property type="entry name" value="Metallo-hydrolase/oxidoreductase"/>
    <property type="match status" value="1"/>
</dbReference>
<dbReference type="Pfam" id="PF14833">
    <property type="entry name" value="NAD_binding_11"/>
    <property type="match status" value="1"/>
</dbReference>
<comment type="similarity">
    <text evidence="1">Belongs to the sirtuin family. Class I subfamily.</text>
</comment>
<dbReference type="InterPro" id="IPR013328">
    <property type="entry name" value="6PGD_dom2"/>
</dbReference>
<reference evidence="6" key="1">
    <citation type="submission" date="2021-03" db="EMBL/GenBank/DDBJ databases">
        <authorList>
            <person name="Tagirdzhanova G."/>
        </authorList>
    </citation>
    <scope>NUCLEOTIDE SEQUENCE</scope>
</reference>
<dbReference type="Gene3D" id="3.30.1600.10">
    <property type="entry name" value="SIR2/SIRT2 'Small Domain"/>
    <property type="match status" value="1"/>
</dbReference>
<evidence type="ECO:0000313" key="6">
    <source>
        <dbReference type="EMBL" id="CAF9936036.1"/>
    </source>
</evidence>
<organism evidence="6 7">
    <name type="scientific">Imshaugia aleurites</name>
    <dbReference type="NCBI Taxonomy" id="172621"/>
    <lineage>
        <taxon>Eukaryota</taxon>
        <taxon>Fungi</taxon>
        <taxon>Dikarya</taxon>
        <taxon>Ascomycota</taxon>
        <taxon>Pezizomycotina</taxon>
        <taxon>Lecanoromycetes</taxon>
        <taxon>OSLEUM clade</taxon>
        <taxon>Lecanoromycetidae</taxon>
        <taxon>Lecanorales</taxon>
        <taxon>Lecanorineae</taxon>
        <taxon>Parmeliaceae</taxon>
        <taxon>Imshaugia</taxon>
    </lineage>
</organism>
<comment type="caution">
    <text evidence="6">The sequence shown here is derived from an EMBL/GenBank/DDBJ whole genome shotgun (WGS) entry which is preliminary data.</text>
</comment>
<dbReference type="GO" id="GO:0070403">
    <property type="term" value="F:NAD+ binding"/>
    <property type="evidence" value="ECO:0007669"/>
    <property type="project" value="InterPro"/>
</dbReference>
<protein>
    <recommendedName>
        <fullName evidence="5">Deacetylase sirtuin-type domain-containing protein</fullName>
    </recommendedName>
</protein>
<dbReference type="PROSITE" id="PS50305">
    <property type="entry name" value="SIRTUIN"/>
    <property type="match status" value="1"/>
</dbReference>
<name>A0A8H3GAI7_9LECA</name>
<dbReference type="InterPro" id="IPR036866">
    <property type="entry name" value="RibonucZ/Hydroxyglut_hydro"/>
</dbReference>
<evidence type="ECO:0000256" key="2">
    <source>
        <dbReference type="ARBA" id="ARBA00022679"/>
    </source>
</evidence>
<dbReference type="InterPro" id="IPR026590">
    <property type="entry name" value="Ssirtuin_cat_dom"/>
</dbReference>
<evidence type="ECO:0000256" key="4">
    <source>
        <dbReference type="PROSITE-ProRule" id="PRU00236"/>
    </source>
</evidence>
<dbReference type="InterPro" id="IPR029035">
    <property type="entry name" value="DHS-like_NAD/FAD-binding_dom"/>
</dbReference>
<feature type="binding site" evidence="4">
    <location>
        <position position="864"/>
    </location>
    <ligand>
        <name>Zn(2+)</name>
        <dbReference type="ChEBI" id="CHEBI:29105"/>
    </ligand>
</feature>
<evidence type="ECO:0000256" key="3">
    <source>
        <dbReference type="ARBA" id="ARBA00023027"/>
    </source>
</evidence>
<dbReference type="PROSITE" id="PS00895">
    <property type="entry name" value="3_HYDROXYISOBUT_DH"/>
    <property type="match status" value="1"/>
</dbReference>
<dbReference type="SUPFAM" id="SSF52467">
    <property type="entry name" value="DHS-like NAD/FAD-binding domain"/>
    <property type="match status" value="1"/>
</dbReference>
<dbReference type="InterPro" id="IPR002204">
    <property type="entry name" value="3-OH-isobutyrate_DH-rel_CS"/>
</dbReference>
<gene>
    <name evidence="6" type="ORF">IMSHALPRED_010438</name>
</gene>
<dbReference type="GO" id="GO:0006574">
    <property type="term" value="P:L-valine catabolic process"/>
    <property type="evidence" value="ECO:0007669"/>
    <property type="project" value="TreeGrafter"/>
</dbReference>
<dbReference type="AlphaFoldDB" id="A0A8H3GAI7"/>
<feature type="active site" description="Proton acceptor" evidence="4">
    <location>
        <position position="809"/>
    </location>
</feature>
<dbReference type="GO" id="GO:0050661">
    <property type="term" value="F:NADP binding"/>
    <property type="evidence" value="ECO:0007669"/>
    <property type="project" value="InterPro"/>
</dbReference>
<dbReference type="PANTHER" id="PTHR22981:SF81">
    <property type="entry name" value="DEHYDROGENASE, PUTATIVE-RELATED"/>
    <property type="match status" value="1"/>
</dbReference>
<evidence type="ECO:0000259" key="5">
    <source>
        <dbReference type="PROSITE" id="PS50305"/>
    </source>
</evidence>
<keyword evidence="3" id="KW-0520">NAD</keyword>
<feature type="domain" description="Deacetylase sirtuin-type" evidence="5">
    <location>
        <begin position="683"/>
        <end position="977"/>
    </location>
</feature>
<dbReference type="GO" id="GO:0005739">
    <property type="term" value="C:mitochondrion"/>
    <property type="evidence" value="ECO:0007669"/>
    <property type="project" value="TreeGrafter"/>
</dbReference>
<dbReference type="InterPro" id="IPR027546">
    <property type="entry name" value="Sirtuin_class_III"/>
</dbReference>
<dbReference type="Gene3D" id="3.60.15.10">
    <property type="entry name" value="Ribonuclease Z/Hydroxyacylglutathione hydrolase-like"/>
    <property type="match status" value="1"/>
</dbReference>
<dbReference type="SUPFAM" id="SSF51735">
    <property type="entry name" value="NAD(P)-binding Rossmann-fold domains"/>
    <property type="match status" value="1"/>
</dbReference>
<dbReference type="OrthoDB" id="21615at2759"/>
<keyword evidence="4" id="KW-0479">Metal-binding</keyword>
<dbReference type="CDD" id="cd07730">
    <property type="entry name" value="metallo-hydrolase-like_MBL-fold"/>
    <property type="match status" value="1"/>
</dbReference>
<dbReference type="Pfam" id="PF03446">
    <property type="entry name" value="NAD_binding_2"/>
    <property type="match status" value="1"/>
</dbReference>
<dbReference type="GO" id="GO:0008442">
    <property type="term" value="F:3-hydroxyisobutyrate dehydrogenase activity"/>
    <property type="evidence" value="ECO:0007669"/>
    <property type="project" value="TreeGrafter"/>
</dbReference>
<dbReference type="InterPro" id="IPR026591">
    <property type="entry name" value="Sirtuin_cat_small_dom_sf"/>
</dbReference>
<dbReference type="Gene3D" id="1.10.1040.10">
    <property type="entry name" value="N-(1-d-carboxylethyl)-l-norvaline Dehydrogenase, domain 2"/>
    <property type="match status" value="1"/>
</dbReference>
<dbReference type="InterPro" id="IPR008927">
    <property type="entry name" value="6-PGluconate_DH-like_C_sf"/>
</dbReference>
<evidence type="ECO:0000313" key="7">
    <source>
        <dbReference type="Proteomes" id="UP000664534"/>
    </source>
</evidence>
<feature type="binding site" evidence="4">
    <location>
        <position position="867"/>
    </location>
    <ligand>
        <name>Zn(2+)</name>
        <dbReference type="ChEBI" id="CHEBI:29105"/>
    </ligand>
</feature>
<dbReference type="GO" id="GO:0036054">
    <property type="term" value="F:protein-malonyllysine demalonylase activity"/>
    <property type="evidence" value="ECO:0007669"/>
    <property type="project" value="InterPro"/>
</dbReference>
<dbReference type="InterPro" id="IPR036291">
    <property type="entry name" value="NAD(P)-bd_dom_sf"/>
</dbReference>
<dbReference type="Gene3D" id="3.40.50.720">
    <property type="entry name" value="NAD(P)-binding Rossmann-like Domain"/>
    <property type="match status" value="1"/>
</dbReference>
<dbReference type="PANTHER" id="PTHR22981">
    <property type="entry name" value="3-HYDROXYISOBUTYRATE DEHYDROGENASE-RELATED"/>
    <property type="match status" value="1"/>
</dbReference>